<evidence type="ECO:0000256" key="1">
    <source>
        <dbReference type="SAM" id="MobiDB-lite"/>
    </source>
</evidence>
<feature type="chain" id="PRO_5014912685" evidence="2">
    <location>
        <begin position="23"/>
        <end position="458"/>
    </location>
</feature>
<dbReference type="Pfam" id="PF07396">
    <property type="entry name" value="Porin_O_P"/>
    <property type="match status" value="1"/>
</dbReference>
<name>A0A1H6FFK8_9GAMM</name>
<reference evidence="3 4" key="1">
    <citation type="submission" date="2016-10" db="EMBL/GenBank/DDBJ databases">
        <authorList>
            <person name="de Groot N.N."/>
        </authorList>
    </citation>
    <scope>NUCLEOTIDE SEQUENCE [LARGE SCALE GENOMIC DNA]</scope>
    <source>
        <strain evidence="3">MBHS1</strain>
    </source>
</reference>
<dbReference type="Proteomes" id="UP000236724">
    <property type="component" value="Unassembled WGS sequence"/>
</dbReference>
<dbReference type="EMBL" id="FMSV02000556">
    <property type="protein sequence ID" value="SEH08852.1"/>
    <property type="molecule type" value="Genomic_DNA"/>
</dbReference>
<gene>
    <name evidence="3" type="primary">oprP</name>
    <name evidence="3" type="ORF">MBHS_04745</name>
</gene>
<keyword evidence="4" id="KW-1185">Reference proteome</keyword>
<evidence type="ECO:0000313" key="3">
    <source>
        <dbReference type="EMBL" id="SEH08852.1"/>
    </source>
</evidence>
<dbReference type="OrthoDB" id="9807854at2"/>
<dbReference type="Gene3D" id="2.40.160.10">
    <property type="entry name" value="Porin"/>
    <property type="match status" value="1"/>
</dbReference>
<organism evidence="3 4">
    <name type="scientific">Candidatus Venteria ishoeyi</name>
    <dbReference type="NCBI Taxonomy" id="1899563"/>
    <lineage>
        <taxon>Bacteria</taxon>
        <taxon>Pseudomonadati</taxon>
        <taxon>Pseudomonadota</taxon>
        <taxon>Gammaproteobacteria</taxon>
        <taxon>Thiotrichales</taxon>
        <taxon>Thiotrichaceae</taxon>
        <taxon>Venteria</taxon>
    </lineage>
</organism>
<feature type="signal peptide" evidence="2">
    <location>
        <begin position="1"/>
        <end position="22"/>
    </location>
</feature>
<accession>A0A1H6FFK8</accession>
<feature type="region of interest" description="Disordered" evidence="1">
    <location>
        <begin position="54"/>
        <end position="78"/>
    </location>
</feature>
<dbReference type="InterPro" id="IPR023614">
    <property type="entry name" value="Porin_dom_sf"/>
</dbReference>
<dbReference type="InterPro" id="IPR010870">
    <property type="entry name" value="Porin_O/P"/>
</dbReference>
<dbReference type="SUPFAM" id="SSF56935">
    <property type="entry name" value="Porins"/>
    <property type="match status" value="1"/>
</dbReference>
<evidence type="ECO:0000313" key="4">
    <source>
        <dbReference type="Proteomes" id="UP000236724"/>
    </source>
</evidence>
<dbReference type="AlphaFoldDB" id="A0A1H6FFK8"/>
<evidence type="ECO:0000256" key="2">
    <source>
        <dbReference type="SAM" id="SignalP"/>
    </source>
</evidence>
<protein>
    <submittedName>
        <fullName evidence="3">Porin P</fullName>
    </submittedName>
</protein>
<dbReference type="RefSeq" id="WP_103922360.1">
    <property type="nucleotide sequence ID" value="NZ_FMSV02000556.1"/>
</dbReference>
<keyword evidence="2" id="KW-0732">Signal</keyword>
<sequence length="458" mass="51068">MKIYTLGLCSTLLLGVLPLVDAAESDGLAELLKVLRDNGTLTAAQYDKLQQAVAQPVETPAQPVSQASTAKDDIFGDSGGDGGENQDLLISSEGGLEVASYDGEFSFELGGRLMVDSAFYQQDKADLGNGTELRRARIELEGTMFTDWAYELGVDFSDGNADVKDAYMAYNGFWPVQLKVGQFKEPFSLEELTSSRYSTFMERALPNEFVAGRHIGIGAKTLGKNWTLAGGIFGESFDDDADDEGDESWGLSGRLTFAPYQADRKALHFGTALAYRVPDDEQKVKYNVRPESHITDVKFLDTGSIKQVDNTLLAGLEMAGIWGPFSLQSEYMQMRVKRLQDKQNYSFDGWYVYGSWFITGESRAYKFKKGVFARVKPRSRKGAWELALRYSELNLNDTDINGGLGKNWTLGLNWYINKRFRLMANYIRVDNDQYADADGDVTGNDDPSVMQMRMQVDF</sequence>
<proteinExistence type="predicted"/>